<keyword evidence="1" id="KW-0012">Acyltransferase</keyword>
<evidence type="ECO:0000313" key="1">
    <source>
        <dbReference type="EMBL" id="MFC3074920.1"/>
    </source>
</evidence>
<dbReference type="RefSeq" id="WP_257315584.1">
    <property type="nucleotide sequence ID" value="NZ_JANFDG010000013.1"/>
</dbReference>
<evidence type="ECO:0000313" key="2">
    <source>
        <dbReference type="Proteomes" id="UP001595377"/>
    </source>
</evidence>
<keyword evidence="1" id="KW-0808">Transferase</keyword>
<keyword evidence="2" id="KW-1185">Reference proteome</keyword>
<dbReference type="Proteomes" id="UP001595377">
    <property type="component" value="Unassembled WGS sequence"/>
</dbReference>
<sequence length="150" mass="17029">MKEVVYEPADEMIAWARERIDGAGFRDDARAIGLREDGAWRGVVVYDNFTTTGCWISVASDASRRWLTREFIVRSMIYPFVQLGYPRINACVSCKNAASLAFCDGFGWTQEGVMREAGSEGEDLIIFGLLRRECRWLPGRLTGKVSRHRL</sequence>
<dbReference type="InterPro" id="IPR016181">
    <property type="entry name" value="Acyl_CoA_acyltransferase"/>
</dbReference>
<gene>
    <name evidence="1" type="ORF">ACFOHH_17555</name>
</gene>
<dbReference type="EC" id="2.3.-.-" evidence="1"/>
<dbReference type="EMBL" id="JBHRSP010000029">
    <property type="protein sequence ID" value="MFC3074920.1"/>
    <property type="molecule type" value="Genomic_DNA"/>
</dbReference>
<dbReference type="SUPFAM" id="SSF55729">
    <property type="entry name" value="Acyl-CoA N-acyltransferases (Nat)"/>
    <property type="match status" value="1"/>
</dbReference>
<protein>
    <submittedName>
        <fullName evidence="1">GNAT family N-acetyltransferase</fullName>
        <ecNumber evidence="1">2.3.-.-</ecNumber>
    </submittedName>
</protein>
<dbReference type="Gene3D" id="3.40.630.30">
    <property type="match status" value="1"/>
</dbReference>
<comment type="caution">
    <text evidence="1">The sequence shown here is derived from an EMBL/GenBank/DDBJ whole genome shotgun (WGS) entry which is preliminary data.</text>
</comment>
<proteinExistence type="predicted"/>
<reference evidence="2" key="1">
    <citation type="journal article" date="2019" name="Int. J. Syst. Evol. Microbiol.">
        <title>The Global Catalogue of Microorganisms (GCM) 10K type strain sequencing project: providing services to taxonomists for standard genome sequencing and annotation.</title>
        <authorList>
            <consortium name="The Broad Institute Genomics Platform"/>
            <consortium name="The Broad Institute Genome Sequencing Center for Infectious Disease"/>
            <person name="Wu L."/>
            <person name="Ma J."/>
        </authorList>
    </citation>
    <scope>NUCLEOTIDE SEQUENCE [LARGE SCALE GENOMIC DNA]</scope>
    <source>
        <strain evidence="2">KCTC 52677</strain>
    </source>
</reference>
<accession>A0ABV7DIZ1</accession>
<organism evidence="1 2">
    <name type="scientific">Shinella pollutisoli</name>
    <dbReference type="NCBI Taxonomy" id="2250594"/>
    <lineage>
        <taxon>Bacteria</taxon>
        <taxon>Pseudomonadati</taxon>
        <taxon>Pseudomonadota</taxon>
        <taxon>Alphaproteobacteria</taxon>
        <taxon>Hyphomicrobiales</taxon>
        <taxon>Rhizobiaceae</taxon>
        <taxon>Shinella</taxon>
    </lineage>
</organism>
<dbReference type="GO" id="GO:0016746">
    <property type="term" value="F:acyltransferase activity"/>
    <property type="evidence" value="ECO:0007669"/>
    <property type="project" value="UniProtKB-KW"/>
</dbReference>
<name>A0ABV7DIZ1_9HYPH</name>